<feature type="binding site" evidence="4">
    <location>
        <begin position="258"/>
        <end position="262"/>
    </location>
    <ligand>
        <name>FAD</name>
        <dbReference type="ChEBI" id="CHEBI:57692"/>
    </ligand>
</feature>
<dbReference type="PIRSF" id="PIRSF000089">
    <property type="entry name" value="Electra_flavoP_a"/>
    <property type="match status" value="1"/>
</dbReference>
<comment type="function">
    <text evidence="3">The electron transfer flavoprotein serves as a specific electron acceptor for other dehydrogenases. It transfers the electrons to the main respiratory chain via ETF-ubiquinone oxidoreductase (ETF dehydrogenase).</text>
</comment>
<dbReference type="SUPFAM" id="SSF52467">
    <property type="entry name" value="DHS-like NAD/FAD-binding domain"/>
    <property type="match status" value="1"/>
</dbReference>
<evidence type="ECO:0000256" key="3">
    <source>
        <dbReference type="ARBA" id="ARBA00025649"/>
    </source>
</evidence>
<keyword evidence="4" id="KW-0274">FAD</keyword>
<feature type="binding site" evidence="4">
    <location>
        <position position="221"/>
    </location>
    <ligand>
        <name>FAD</name>
        <dbReference type="ChEBI" id="CHEBI:57692"/>
    </ligand>
</feature>
<dbReference type="InterPro" id="IPR014731">
    <property type="entry name" value="ETF_asu_C"/>
</dbReference>
<sequence>MTAPDRTVLVLLDTPAEGLRSPARELLTLARSLGAVTAVALAEPSEATLAGLADQGASSVLVVDLPGDETVGAHLTPVAAEALAAAAEHRGADVVLLTSSFVNREIGALAARSLSAGYVYDASGVTVTEAGLVGVKRVFAGTWDVECAPTTSRSVFTLRSNAVVASSAPVPSAPAVERLAVQPTERATAAVLVSRTPHASAGETSGRPALDEAAYVVAGGRGTLGDFGPVEDLADALGAAVGATRDAVDEGWVGHDAQIGQTGVTIAPRVYVGAGISGAPHHRGGMQASSVIIAVNNDPDSPIFEIADFGVVGDLADVLPQAAQAVRAHKERAAQG</sequence>
<name>A0A853EW78_9MICO</name>
<comment type="caution">
    <text evidence="6">The sequence shown here is derived from an EMBL/GenBank/DDBJ whole genome shotgun (WGS) entry which is preliminary data.</text>
</comment>
<dbReference type="PANTHER" id="PTHR43153">
    <property type="entry name" value="ELECTRON TRANSFER FLAVOPROTEIN ALPHA"/>
    <property type="match status" value="1"/>
</dbReference>
<evidence type="ECO:0000313" key="6">
    <source>
        <dbReference type="EMBL" id="NYS94799.1"/>
    </source>
</evidence>
<dbReference type="Gene3D" id="3.40.50.1220">
    <property type="entry name" value="TPP-binding domain"/>
    <property type="match status" value="1"/>
</dbReference>
<dbReference type="InterPro" id="IPR029035">
    <property type="entry name" value="DHS-like_NAD/FAD-binding_dom"/>
</dbReference>
<dbReference type="GO" id="GO:0009055">
    <property type="term" value="F:electron transfer activity"/>
    <property type="evidence" value="ECO:0007669"/>
    <property type="project" value="InterPro"/>
</dbReference>
<gene>
    <name evidence="6" type="ORF">HZZ10_14870</name>
</gene>
<dbReference type="Pfam" id="PF01012">
    <property type="entry name" value="ETF"/>
    <property type="match status" value="1"/>
</dbReference>
<keyword evidence="7" id="KW-1185">Reference proteome</keyword>
<dbReference type="EMBL" id="JACBYE010000044">
    <property type="protein sequence ID" value="NYS94799.1"/>
    <property type="molecule type" value="Genomic_DNA"/>
</dbReference>
<organism evidence="6 7">
    <name type="scientific">Sanguibacter inulinus</name>
    <dbReference type="NCBI Taxonomy" id="60922"/>
    <lineage>
        <taxon>Bacteria</taxon>
        <taxon>Bacillati</taxon>
        <taxon>Actinomycetota</taxon>
        <taxon>Actinomycetes</taxon>
        <taxon>Micrococcales</taxon>
        <taxon>Sanguibacteraceae</taxon>
        <taxon>Sanguibacter</taxon>
    </lineage>
</organism>
<dbReference type="InterPro" id="IPR001308">
    <property type="entry name" value="ETF_a/FixB"/>
</dbReference>
<dbReference type="SUPFAM" id="SSF52402">
    <property type="entry name" value="Adenine nucleotide alpha hydrolases-like"/>
    <property type="match status" value="1"/>
</dbReference>
<evidence type="ECO:0000256" key="2">
    <source>
        <dbReference type="ARBA" id="ARBA00011355"/>
    </source>
</evidence>
<comment type="subunit">
    <text evidence="2">Heterodimer of an alpha and a beta subunit.</text>
</comment>
<protein>
    <submittedName>
        <fullName evidence="6">Electron transfer flavoprotein subunit alpha/FixB family protein</fullName>
    </submittedName>
</protein>
<dbReference type="Proteomes" id="UP000561011">
    <property type="component" value="Unassembled WGS sequence"/>
</dbReference>
<keyword evidence="4" id="KW-0285">Flavoprotein</keyword>
<evidence type="ECO:0000259" key="5">
    <source>
        <dbReference type="SMART" id="SM00893"/>
    </source>
</evidence>
<proteinExistence type="inferred from homology"/>
<evidence type="ECO:0000313" key="7">
    <source>
        <dbReference type="Proteomes" id="UP000561011"/>
    </source>
</evidence>
<dbReference type="AlphaFoldDB" id="A0A853EW78"/>
<feature type="binding site" evidence="4">
    <location>
        <begin position="275"/>
        <end position="282"/>
    </location>
    <ligand>
        <name>FAD</name>
        <dbReference type="ChEBI" id="CHEBI:57692"/>
    </ligand>
</feature>
<reference evidence="6 7" key="1">
    <citation type="submission" date="2020-07" db="EMBL/GenBank/DDBJ databases">
        <title>MOT database genomes.</title>
        <authorList>
            <person name="Joseph S."/>
            <person name="Aduse-Opoku J."/>
            <person name="Hashim A."/>
            <person name="Wade W."/>
            <person name="Curtis M."/>
        </authorList>
    </citation>
    <scope>NUCLEOTIDE SEQUENCE [LARGE SCALE GENOMIC DNA]</scope>
    <source>
        <strain evidence="6 7">DSM 100099</strain>
    </source>
</reference>
<feature type="binding site" evidence="4">
    <location>
        <begin position="244"/>
        <end position="245"/>
    </location>
    <ligand>
        <name>FAD</name>
        <dbReference type="ChEBI" id="CHEBI:57692"/>
    </ligand>
</feature>
<dbReference type="Pfam" id="PF00766">
    <property type="entry name" value="ETF_alpha"/>
    <property type="match status" value="1"/>
</dbReference>
<dbReference type="SMART" id="SM00893">
    <property type="entry name" value="ETF"/>
    <property type="match status" value="1"/>
</dbReference>
<evidence type="ECO:0000256" key="4">
    <source>
        <dbReference type="PIRSR" id="PIRSR000089-1"/>
    </source>
</evidence>
<accession>A0A853EW78</accession>
<dbReference type="Gene3D" id="3.40.50.620">
    <property type="entry name" value="HUPs"/>
    <property type="match status" value="1"/>
</dbReference>
<dbReference type="PANTHER" id="PTHR43153:SF1">
    <property type="entry name" value="ELECTRON TRANSFER FLAVOPROTEIN SUBUNIT ALPHA, MITOCHONDRIAL"/>
    <property type="match status" value="1"/>
</dbReference>
<dbReference type="RefSeq" id="WP_179914097.1">
    <property type="nucleotide sequence ID" value="NZ_JACBYE010000044.1"/>
</dbReference>
<dbReference type="InterPro" id="IPR014729">
    <property type="entry name" value="Rossmann-like_a/b/a_fold"/>
</dbReference>
<dbReference type="GO" id="GO:0050660">
    <property type="term" value="F:flavin adenine dinucleotide binding"/>
    <property type="evidence" value="ECO:0007669"/>
    <property type="project" value="InterPro"/>
</dbReference>
<feature type="domain" description="Electron transfer flavoprotein alpha/beta-subunit N-terminal" evidence="5">
    <location>
        <begin position="8"/>
        <end position="196"/>
    </location>
</feature>
<dbReference type="InterPro" id="IPR014730">
    <property type="entry name" value="ETF_a/b_N"/>
</dbReference>
<feature type="binding site" evidence="4">
    <location>
        <position position="296"/>
    </location>
    <ligand>
        <name>FAD</name>
        <dbReference type="ChEBI" id="CHEBI:57692"/>
    </ligand>
</feature>
<comment type="cofactor">
    <cofactor evidence="4">
        <name>FAD</name>
        <dbReference type="ChEBI" id="CHEBI:57692"/>
    </cofactor>
    <text evidence="4">Binds 1 FAD per dimer.</text>
</comment>
<dbReference type="GO" id="GO:0033539">
    <property type="term" value="P:fatty acid beta-oxidation using acyl-CoA dehydrogenase"/>
    <property type="evidence" value="ECO:0007669"/>
    <property type="project" value="TreeGrafter"/>
</dbReference>
<evidence type="ECO:0000256" key="1">
    <source>
        <dbReference type="ARBA" id="ARBA00005817"/>
    </source>
</evidence>
<comment type="similarity">
    <text evidence="1">Belongs to the ETF alpha-subunit/FixB family.</text>
</comment>